<dbReference type="PANTHER" id="PTHR19241">
    <property type="entry name" value="ATP-BINDING CASSETTE TRANSPORTER"/>
    <property type="match status" value="1"/>
</dbReference>
<protein>
    <recommendedName>
        <fullName evidence="4">ABC transporter family G domain-containing protein</fullName>
    </recommendedName>
</protein>
<evidence type="ECO:0000313" key="2">
    <source>
        <dbReference type="EMBL" id="KDP27424.1"/>
    </source>
</evidence>
<organism evidence="2 3">
    <name type="scientific">Jatropha curcas</name>
    <name type="common">Barbados nut</name>
    <dbReference type="NCBI Taxonomy" id="180498"/>
    <lineage>
        <taxon>Eukaryota</taxon>
        <taxon>Viridiplantae</taxon>
        <taxon>Streptophyta</taxon>
        <taxon>Embryophyta</taxon>
        <taxon>Tracheophyta</taxon>
        <taxon>Spermatophyta</taxon>
        <taxon>Magnoliopsida</taxon>
        <taxon>eudicotyledons</taxon>
        <taxon>Gunneridae</taxon>
        <taxon>Pentapetalae</taxon>
        <taxon>rosids</taxon>
        <taxon>fabids</taxon>
        <taxon>Malpighiales</taxon>
        <taxon>Euphorbiaceae</taxon>
        <taxon>Crotonoideae</taxon>
        <taxon>Jatropheae</taxon>
        <taxon>Jatropha</taxon>
    </lineage>
</organism>
<evidence type="ECO:0000256" key="1">
    <source>
        <dbReference type="ARBA" id="ARBA00022448"/>
    </source>
</evidence>
<sequence>MAQELQPPWTILQAPQRFTPPATYDLFDDIILLSDGHIVYQGPRENLLEFFEYMGFRCPEWKGVADFLQEVASRKDQEQYWALRDKSYSYVSVKAFSEAFQSFHIGRKLRDEFAIPFDKSKEHPAALTTEKYGISKKELLKACISRELLLMKRNSFIYIFKMMQELQPPWTIPQTPQRFTRGRSYSRSPPYRGREELPYVNEMVQGIDAEAGAQRCNLDVNCFAGMILRLNFQSSLNVVQLLVNEGLLRGSTLGEIEFEFLEDLSEDPYILRTDGFSKGKGNKEQ</sequence>
<keyword evidence="1" id="KW-0813">Transport</keyword>
<evidence type="ECO:0008006" key="4">
    <source>
        <dbReference type="Google" id="ProtNLM"/>
    </source>
</evidence>
<dbReference type="EMBL" id="KK914842">
    <property type="protein sequence ID" value="KDP27424.1"/>
    <property type="molecule type" value="Genomic_DNA"/>
</dbReference>
<proteinExistence type="predicted"/>
<dbReference type="AlphaFoldDB" id="A0A067K6H8"/>
<accession>A0A067K6H8</accession>
<evidence type="ECO:0000313" key="3">
    <source>
        <dbReference type="Proteomes" id="UP000027138"/>
    </source>
</evidence>
<keyword evidence="3" id="KW-1185">Reference proteome</keyword>
<reference evidence="2 3" key="1">
    <citation type="journal article" date="2014" name="PLoS ONE">
        <title>Global Analysis of Gene Expression Profiles in Physic Nut (Jatropha curcas L.) Seedlings Exposed to Salt Stress.</title>
        <authorList>
            <person name="Zhang L."/>
            <person name="Zhang C."/>
            <person name="Wu P."/>
            <person name="Chen Y."/>
            <person name="Li M."/>
            <person name="Jiang H."/>
            <person name="Wu G."/>
        </authorList>
    </citation>
    <scope>NUCLEOTIDE SEQUENCE [LARGE SCALE GENOMIC DNA]</scope>
    <source>
        <strain evidence="3">cv. GZQX0401</strain>
        <tissue evidence="2">Young leaves</tissue>
    </source>
</reference>
<gene>
    <name evidence="2" type="ORF">JCGZ_20834</name>
</gene>
<dbReference type="OrthoDB" id="66620at2759"/>
<dbReference type="Proteomes" id="UP000027138">
    <property type="component" value="Unassembled WGS sequence"/>
</dbReference>
<name>A0A067K6H8_JATCU</name>